<keyword evidence="7" id="KW-0479">Metal-binding</keyword>
<feature type="transmembrane region" description="Helical" evidence="15">
    <location>
        <begin position="1258"/>
        <end position="1275"/>
    </location>
</feature>
<dbReference type="GO" id="GO:0005789">
    <property type="term" value="C:endoplasmic reticulum membrane"/>
    <property type="evidence" value="ECO:0007669"/>
    <property type="project" value="TreeGrafter"/>
</dbReference>
<dbReference type="EMBL" id="MU005982">
    <property type="protein sequence ID" value="KAF2860387.1"/>
    <property type="molecule type" value="Genomic_DNA"/>
</dbReference>
<dbReference type="Gene3D" id="3.30.40.10">
    <property type="entry name" value="Zinc/RING finger domain, C3HC4 (zinc finger)"/>
    <property type="match status" value="1"/>
</dbReference>
<evidence type="ECO:0000256" key="13">
    <source>
        <dbReference type="PROSITE-ProRule" id="PRU00175"/>
    </source>
</evidence>
<gene>
    <name evidence="18" type="ORF">K470DRAFT_257986</name>
</gene>
<keyword evidence="9" id="KW-0833">Ubl conjugation pathway</keyword>
<keyword evidence="8 13" id="KW-0863">Zinc-finger</keyword>
<dbReference type="InterPro" id="IPR011016">
    <property type="entry name" value="Znf_RING-CH"/>
</dbReference>
<dbReference type="InterPro" id="IPR001841">
    <property type="entry name" value="Znf_RING"/>
</dbReference>
<evidence type="ECO:0000256" key="3">
    <source>
        <dbReference type="ARBA" id="ARBA00004906"/>
    </source>
</evidence>
<evidence type="ECO:0000256" key="15">
    <source>
        <dbReference type="SAM" id="Phobius"/>
    </source>
</evidence>
<feature type="transmembrane region" description="Helical" evidence="15">
    <location>
        <begin position="1080"/>
        <end position="1101"/>
    </location>
</feature>
<feature type="domain" description="RING-CH-type" evidence="17">
    <location>
        <begin position="34"/>
        <end position="95"/>
    </location>
</feature>
<dbReference type="SUPFAM" id="SSF57850">
    <property type="entry name" value="RING/U-box"/>
    <property type="match status" value="1"/>
</dbReference>
<feature type="transmembrane region" description="Helical" evidence="15">
    <location>
        <begin position="977"/>
        <end position="999"/>
    </location>
</feature>
<keyword evidence="10" id="KW-0862">Zinc</keyword>
<feature type="domain" description="RING-type" evidence="16">
    <location>
        <begin position="42"/>
        <end position="89"/>
    </location>
</feature>
<evidence type="ECO:0000259" key="16">
    <source>
        <dbReference type="PROSITE" id="PS50089"/>
    </source>
</evidence>
<feature type="transmembrane region" description="Helical" evidence="15">
    <location>
        <begin position="1392"/>
        <end position="1416"/>
    </location>
</feature>
<dbReference type="GO" id="GO:0061630">
    <property type="term" value="F:ubiquitin protein ligase activity"/>
    <property type="evidence" value="ECO:0007669"/>
    <property type="project" value="UniProtKB-EC"/>
</dbReference>
<dbReference type="EC" id="2.3.2.27" evidence="4"/>
<evidence type="ECO:0000256" key="6">
    <source>
        <dbReference type="ARBA" id="ARBA00022692"/>
    </source>
</evidence>
<feature type="transmembrane region" description="Helical" evidence="15">
    <location>
        <begin position="934"/>
        <end position="957"/>
    </location>
</feature>
<dbReference type="PROSITE" id="PS50089">
    <property type="entry name" value="ZF_RING_2"/>
    <property type="match status" value="1"/>
</dbReference>
<dbReference type="PANTHER" id="PTHR13145:SF0">
    <property type="entry name" value="E3 UBIQUITIN-PROTEIN LIGASE MARCHF6"/>
    <property type="match status" value="1"/>
</dbReference>
<dbReference type="CDD" id="cd16702">
    <property type="entry name" value="RING_CH-C4HC3_MARCH6"/>
    <property type="match status" value="1"/>
</dbReference>
<keyword evidence="12 15" id="KW-0472">Membrane</keyword>
<evidence type="ECO:0000259" key="17">
    <source>
        <dbReference type="PROSITE" id="PS51292"/>
    </source>
</evidence>
<feature type="compositionally biased region" description="Basic and acidic residues" evidence="14">
    <location>
        <begin position="303"/>
        <end position="315"/>
    </location>
</feature>
<evidence type="ECO:0000256" key="5">
    <source>
        <dbReference type="ARBA" id="ARBA00022679"/>
    </source>
</evidence>
<dbReference type="SMART" id="SM00744">
    <property type="entry name" value="RINGv"/>
    <property type="match status" value="1"/>
</dbReference>
<dbReference type="Pfam" id="PF12906">
    <property type="entry name" value="RINGv"/>
    <property type="match status" value="1"/>
</dbReference>
<evidence type="ECO:0000256" key="10">
    <source>
        <dbReference type="ARBA" id="ARBA00022833"/>
    </source>
</evidence>
<dbReference type="InterPro" id="IPR056521">
    <property type="entry name" value="MARCHF6-like_C"/>
</dbReference>
<dbReference type="OrthoDB" id="1108038at2759"/>
<evidence type="ECO:0000256" key="1">
    <source>
        <dbReference type="ARBA" id="ARBA00000900"/>
    </source>
</evidence>
<evidence type="ECO:0000256" key="7">
    <source>
        <dbReference type="ARBA" id="ARBA00022723"/>
    </source>
</evidence>
<keyword evidence="11 15" id="KW-1133">Transmembrane helix</keyword>
<dbReference type="PROSITE" id="PS51292">
    <property type="entry name" value="ZF_RING_CH"/>
    <property type="match status" value="1"/>
</dbReference>
<dbReference type="PANTHER" id="PTHR13145">
    <property type="entry name" value="SSM4 PROTEIN"/>
    <property type="match status" value="1"/>
</dbReference>
<feature type="transmembrane region" description="Helical" evidence="15">
    <location>
        <begin position="1301"/>
        <end position="1325"/>
    </location>
</feature>
<protein>
    <recommendedName>
        <fullName evidence="4">RING-type E3 ubiquitin transferase</fullName>
        <ecNumber evidence="4">2.3.2.27</ecNumber>
    </recommendedName>
</protein>
<name>A0A6A7BZG7_9PEZI</name>
<keyword evidence="19" id="KW-1185">Reference proteome</keyword>
<keyword evidence="6 15" id="KW-0812">Transmembrane</keyword>
<dbReference type="GO" id="GO:0036503">
    <property type="term" value="P:ERAD pathway"/>
    <property type="evidence" value="ECO:0007669"/>
    <property type="project" value="TreeGrafter"/>
</dbReference>
<dbReference type="Pfam" id="PF23113">
    <property type="entry name" value="MARCHF6_C"/>
    <property type="match status" value="1"/>
</dbReference>
<comment type="catalytic activity">
    <reaction evidence="1">
        <text>S-ubiquitinyl-[E2 ubiquitin-conjugating enzyme]-L-cysteine + [acceptor protein]-L-lysine = [E2 ubiquitin-conjugating enzyme]-L-cysteine + N(6)-ubiquitinyl-[acceptor protein]-L-lysine.</text>
        <dbReference type="EC" id="2.3.2.27"/>
    </reaction>
</comment>
<evidence type="ECO:0000313" key="18">
    <source>
        <dbReference type="EMBL" id="KAF2860387.1"/>
    </source>
</evidence>
<feature type="transmembrane region" description="Helical" evidence="15">
    <location>
        <begin position="1218"/>
        <end position="1238"/>
    </location>
</feature>
<feature type="transmembrane region" description="Helical" evidence="15">
    <location>
        <begin position="1040"/>
        <end position="1060"/>
    </location>
</feature>
<evidence type="ECO:0000256" key="14">
    <source>
        <dbReference type="SAM" id="MobiDB-lite"/>
    </source>
</evidence>
<comment type="subcellular location">
    <subcellularLocation>
        <location evidence="2">Membrane</location>
        <topology evidence="2">Multi-pass membrane protein</topology>
    </subcellularLocation>
</comment>
<feature type="transmembrane region" description="Helical" evidence="15">
    <location>
        <begin position="1337"/>
        <end position="1356"/>
    </location>
</feature>
<feature type="region of interest" description="Disordered" evidence="14">
    <location>
        <begin position="294"/>
        <end position="315"/>
    </location>
</feature>
<reference evidence="18" key="1">
    <citation type="journal article" date="2020" name="Stud. Mycol.">
        <title>101 Dothideomycetes genomes: a test case for predicting lifestyles and emergence of pathogens.</title>
        <authorList>
            <person name="Haridas S."/>
            <person name="Albert R."/>
            <person name="Binder M."/>
            <person name="Bloem J."/>
            <person name="Labutti K."/>
            <person name="Salamov A."/>
            <person name="Andreopoulos B."/>
            <person name="Baker S."/>
            <person name="Barry K."/>
            <person name="Bills G."/>
            <person name="Bluhm B."/>
            <person name="Cannon C."/>
            <person name="Castanera R."/>
            <person name="Culley D."/>
            <person name="Daum C."/>
            <person name="Ezra D."/>
            <person name="Gonzalez J."/>
            <person name="Henrissat B."/>
            <person name="Kuo A."/>
            <person name="Liang C."/>
            <person name="Lipzen A."/>
            <person name="Lutzoni F."/>
            <person name="Magnuson J."/>
            <person name="Mondo S."/>
            <person name="Nolan M."/>
            <person name="Ohm R."/>
            <person name="Pangilinan J."/>
            <person name="Park H.-J."/>
            <person name="Ramirez L."/>
            <person name="Alfaro M."/>
            <person name="Sun H."/>
            <person name="Tritt A."/>
            <person name="Yoshinaga Y."/>
            <person name="Zwiers L.-H."/>
            <person name="Turgeon B."/>
            <person name="Goodwin S."/>
            <person name="Spatafora J."/>
            <person name="Crous P."/>
            <person name="Grigoriev I."/>
        </authorList>
    </citation>
    <scope>NUCLEOTIDE SEQUENCE</scope>
    <source>
        <strain evidence="18">CBS 480.64</strain>
    </source>
</reference>
<proteinExistence type="predicted"/>
<dbReference type="InterPro" id="IPR013083">
    <property type="entry name" value="Znf_RING/FYVE/PHD"/>
</dbReference>
<dbReference type="FunFam" id="3.30.40.10:FF:000287">
    <property type="entry name" value="RING finger membrane protein"/>
    <property type="match status" value="1"/>
</dbReference>
<dbReference type="Proteomes" id="UP000799421">
    <property type="component" value="Unassembled WGS sequence"/>
</dbReference>
<evidence type="ECO:0000313" key="19">
    <source>
        <dbReference type="Proteomes" id="UP000799421"/>
    </source>
</evidence>
<evidence type="ECO:0000256" key="2">
    <source>
        <dbReference type="ARBA" id="ARBA00004141"/>
    </source>
</evidence>
<sequence length="1492" mass="168869">MEEAVTGNMDSDHEDVFDGPAMGFRRTATSSTAGASEKAETCRICRSEGTTDEPLFHPCKCSGSIRFVHQDCLLQWLHHSSKKYCELCKTPFRFTKLYDAQMPESLPWGVFVKQACVHGLRALANAGRATLVGIVWLVTLPWLVRWAWRWMFWFADAGWARDAFLWKFRSPEMEAFVTSVQANETTALSILQETYKQLNGTRNVTRADIMKHITKQVGLPGIVLDPQPSNPFEAAHESLLSSWSLDLKTFPRLSRFLIDILEGSVISLVVITAFILVFLIREWVVQQQPMAAARADDANEQPARPHDDHRTPRHQSDPVYVELMGLRYRLNGRINFSNFNGWDALKELIERGNVEVGTGSDSTWKKAFRQEVRPVMEQLLAAMPNDDFEEIAVKLVALLVEFPAKVRKAWQQELLRSIRSIVKALQAKRPPMPGRGEADRAAQIQRALEESDDIQVDDPEPVAVPWFSKTSTRAELRLALADAELPIANAGPDAWNNVKSPLGNVIIPPPKEDREAVDNAAIAELEKEMSENVPIQGHESTEEQAEVEAETVTNTDPENVAVEEDVNLEPIIPLETEAERNQDALQPRPQQSVAGRIADWFWGDLQPRTNAEAVVEEVRVDDIQQVQDAVPAPQQNEQRVDPEVLAAAQAAGIEADGIEDAEDLEGILELIGFHGPLIGLFQTSTFCTVLVTGSVFAAVGVPYTWGKFMLSAFGSPLLFFVQSPLHLLSYSVEFCADVTLFAAGWLLVLCAKLGDVLHAFILQCINVPPSVRPMWILGHSFTAAAKASKRLQGHMVAPLGSDIRDWNWGFLAVSTHAHASLRLFQAKFSGVMRIIRDIITAIVDGEFSNVWQHDWSVFRTSVDNGANEWLINPRLIFWSSEDRFLATLFGYTMLCLVAAAYVAIDRPITSSPANQMTEKLIRDTLRQAGGVFKVILIISIEMLVFPLYCGLLLDLASLPLFQDASMASRWAFANRRPYLFCFIHWFVGTGYMFHFALFVGMCRRILRRGVLWFIRDPDDPTFHPVREVLERNVLTQLRKITYSALVYGALVILCLGGVIWSTGRLFPGIFPIYWLSTEPILELPLDLLIYNILAPLLVKLLDPSEAVNRLYSWWLRRCARALRLTHFLFDNRRKDEEGHPTKYSWTSILIIDESDVEWVKDGKFVLTPSSDQYRPPKPNDAFIHRSESGEDIYIVDKNGNKNEHFAKVYIPPHFRVRLILFMVGLWLFSAAIGLSISLVPLSLGRLLLSWTFRRVNDLHAWTLGVFILSSFGYLYKNAHFLRNPIHLSFLGRIFTQTLHCLYFYTFTMILMPLLVAFIIELYFILPLETWTSKDSPSTHIIHLLNNYFLGLLYLHLATHMMTTEPYILPGEAWRRITSNGYLNPDIRLATRFIIIPVTIFGLAALILPPALTWLGLRAYTHLTGTSIPDQTWIYRYAYPLADTLVTSAVLLKDVGRAVQKWRARIKDEVYLVGERLHNFGEGRGIRTRSIHA</sequence>
<accession>A0A6A7BZG7</accession>
<dbReference type="GO" id="GO:0008270">
    <property type="term" value="F:zinc ion binding"/>
    <property type="evidence" value="ECO:0007669"/>
    <property type="project" value="UniProtKB-KW"/>
</dbReference>
<feature type="transmembrane region" description="Helical" evidence="15">
    <location>
        <begin position="256"/>
        <end position="280"/>
    </location>
</feature>
<feature type="transmembrane region" description="Helical" evidence="15">
    <location>
        <begin position="126"/>
        <end position="144"/>
    </location>
</feature>
<evidence type="ECO:0000256" key="4">
    <source>
        <dbReference type="ARBA" id="ARBA00012483"/>
    </source>
</evidence>
<evidence type="ECO:0000256" key="8">
    <source>
        <dbReference type="ARBA" id="ARBA00022771"/>
    </source>
</evidence>
<evidence type="ECO:0000256" key="9">
    <source>
        <dbReference type="ARBA" id="ARBA00022786"/>
    </source>
</evidence>
<keyword evidence="5" id="KW-0808">Transferase</keyword>
<evidence type="ECO:0000256" key="11">
    <source>
        <dbReference type="ARBA" id="ARBA00022989"/>
    </source>
</evidence>
<evidence type="ECO:0000256" key="12">
    <source>
        <dbReference type="ARBA" id="ARBA00023136"/>
    </source>
</evidence>
<organism evidence="18 19">
    <name type="scientific">Piedraia hortae CBS 480.64</name>
    <dbReference type="NCBI Taxonomy" id="1314780"/>
    <lineage>
        <taxon>Eukaryota</taxon>
        <taxon>Fungi</taxon>
        <taxon>Dikarya</taxon>
        <taxon>Ascomycota</taxon>
        <taxon>Pezizomycotina</taxon>
        <taxon>Dothideomycetes</taxon>
        <taxon>Dothideomycetidae</taxon>
        <taxon>Capnodiales</taxon>
        <taxon>Piedraiaceae</taxon>
        <taxon>Piedraia</taxon>
    </lineage>
</organism>
<comment type="pathway">
    <text evidence="3">Protein modification; protein ubiquitination.</text>
</comment>